<dbReference type="RefSeq" id="WP_281929621.1">
    <property type="nucleotide sequence ID" value="NZ_AP027142.1"/>
</dbReference>
<feature type="transmembrane region" description="Helical" evidence="1">
    <location>
        <begin position="147"/>
        <end position="168"/>
    </location>
</feature>
<keyword evidence="1" id="KW-0472">Membrane</keyword>
<dbReference type="Pfam" id="PF03929">
    <property type="entry name" value="PepSY_TM"/>
    <property type="match status" value="1"/>
</dbReference>
<keyword evidence="3" id="KW-1185">Reference proteome</keyword>
<reference evidence="2 3" key="1">
    <citation type="journal article" date="2023" name="Int. J. Syst. Evol. Microbiol.">
        <title>Methylocystis iwaonis sp. nov., a type II methane-oxidizing bacterium from surface soil of a rice paddy field in Japan, and emended description of the genus Methylocystis (ex Whittenbury et al. 1970) Bowman et al. 1993.</title>
        <authorList>
            <person name="Kaise H."/>
            <person name="Sawadogo J.B."/>
            <person name="Alam M.S."/>
            <person name="Ueno C."/>
            <person name="Dianou D."/>
            <person name="Shinjo R."/>
            <person name="Asakawa S."/>
        </authorList>
    </citation>
    <scope>NUCLEOTIDE SEQUENCE [LARGE SCALE GENOMIC DNA]</scope>
    <source>
        <strain evidence="2 3">SS37A-Re</strain>
    </source>
</reference>
<name>A0ABN6VB37_9HYPH</name>
<dbReference type="Proteomes" id="UP001317629">
    <property type="component" value="Chromosome"/>
</dbReference>
<feature type="transmembrane region" description="Helical" evidence="1">
    <location>
        <begin position="12"/>
        <end position="36"/>
    </location>
</feature>
<accession>A0ABN6VB37</accession>
<feature type="transmembrane region" description="Helical" evidence="1">
    <location>
        <begin position="361"/>
        <end position="384"/>
    </location>
</feature>
<organism evidence="2 3">
    <name type="scientific">Methylocystis iwaonis</name>
    <dbReference type="NCBI Taxonomy" id="2885079"/>
    <lineage>
        <taxon>Bacteria</taxon>
        <taxon>Pseudomonadati</taxon>
        <taxon>Pseudomonadota</taxon>
        <taxon>Alphaproteobacteria</taxon>
        <taxon>Hyphomicrobiales</taxon>
        <taxon>Methylocystaceae</taxon>
        <taxon>Methylocystis</taxon>
    </lineage>
</organism>
<dbReference type="EMBL" id="AP027142">
    <property type="protein sequence ID" value="BDV32525.1"/>
    <property type="molecule type" value="Genomic_DNA"/>
</dbReference>
<gene>
    <name evidence="2" type="ORF">SS37A_00540</name>
</gene>
<proteinExistence type="predicted"/>
<keyword evidence="1" id="KW-0812">Transmembrane</keyword>
<sequence>MLTRAFWVWLHRWAGLVMAGFLIVVGLTGSLLAFWLEINHWLTPEMYPGDRPGITLDAATLARRAEAIVPQAQTKTVYLGYPGSVMIGMEAREGAAPLDFDYIHLDPIDGHERGRAAWHGLPKTKTDIMPFVYALHMYLAMSGIGDWILGVVAFLWTIDCFVGFYLTLPTPTGHSRKGFLARWKPAWLIKWRGSSAYRVNFDLHRAFGLWLWVMLLIFAWSSVYLDLNYVYTRVTQFVLDYEQPMWARSDVKPPAPSGREPMSWDEALATGERLMATEATKRGLTIERVLALYNSKQLGGWEYRVRSSRDIGDKYGSTSVYFDAFDGKLLGVKIPTGEQSGTTVTTWLVQLHTANLFGMPYKIFVCALGLAITTLSGTGVYIWWRKRRARKRHVTGATLAGVPASRSPAEYFRLLR</sequence>
<evidence type="ECO:0000256" key="1">
    <source>
        <dbReference type="SAM" id="Phobius"/>
    </source>
</evidence>
<feature type="transmembrane region" description="Helical" evidence="1">
    <location>
        <begin position="207"/>
        <end position="225"/>
    </location>
</feature>
<evidence type="ECO:0000313" key="2">
    <source>
        <dbReference type="EMBL" id="BDV32525.1"/>
    </source>
</evidence>
<dbReference type="PANTHER" id="PTHR34219:SF5">
    <property type="entry name" value="BLR4505 PROTEIN"/>
    <property type="match status" value="1"/>
</dbReference>
<evidence type="ECO:0000313" key="3">
    <source>
        <dbReference type="Proteomes" id="UP001317629"/>
    </source>
</evidence>
<keyword evidence="1" id="KW-1133">Transmembrane helix</keyword>
<evidence type="ECO:0008006" key="4">
    <source>
        <dbReference type="Google" id="ProtNLM"/>
    </source>
</evidence>
<dbReference type="PANTHER" id="PTHR34219">
    <property type="entry name" value="IRON-REGULATED INNER MEMBRANE PROTEIN-RELATED"/>
    <property type="match status" value="1"/>
</dbReference>
<dbReference type="InterPro" id="IPR005625">
    <property type="entry name" value="PepSY-ass_TM"/>
</dbReference>
<protein>
    <recommendedName>
        <fullName evidence="4">PepSY domain-containing protein</fullName>
    </recommendedName>
</protein>